<dbReference type="RefSeq" id="WP_257086744.1">
    <property type="nucleotide sequence ID" value="NZ_CP102097.1"/>
</dbReference>
<dbReference type="EMBL" id="CP102097">
    <property type="protein sequence ID" value="UUM33045.1"/>
    <property type="molecule type" value="Genomic_DNA"/>
</dbReference>
<gene>
    <name evidence="4" type="ORF">NP165_15975</name>
</gene>
<dbReference type="CDD" id="cd06471">
    <property type="entry name" value="ACD_LpsHSP_like"/>
    <property type="match status" value="1"/>
</dbReference>
<dbReference type="InterPro" id="IPR002068">
    <property type="entry name" value="A-crystallin/Hsp20_dom"/>
</dbReference>
<protein>
    <submittedName>
        <fullName evidence="4">Hsp20/alpha crystallin family protein</fullName>
    </submittedName>
</protein>
<keyword evidence="5" id="KW-1185">Reference proteome</keyword>
<dbReference type="Proteomes" id="UP001058602">
    <property type="component" value="Chromosome 2"/>
</dbReference>
<evidence type="ECO:0000313" key="5">
    <source>
        <dbReference type="Proteomes" id="UP001058602"/>
    </source>
</evidence>
<name>A0ABY5LQ33_9VIBR</name>
<proteinExistence type="inferred from homology"/>
<sequence length="140" mass="15835">MSLVPRDNWTDFSRFFDHAFPTLRSRFETDSFSPRVDIVEKDESFEIRADLPGVKKEDIALKCQQGVLSIEASMESSKETEKEGKVIHSERYSGKMSRSFDLGASIKVNEISAEFKDGVLTVIVPKSEAPPSEQHQIPVR</sequence>
<feature type="domain" description="SHSP" evidence="3">
    <location>
        <begin position="27"/>
        <end position="140"/>
    </location>
</feature>
<dbReference type="Gene3D" id="2.60.40.790">
    <property type="match status" value="1"/>
</dbReference>
<dbReference type="InterPro" id="IPR031107">
    <property type="entry name" value="Small_HSP"/>
</dbReference>
<dbReference type="PROSITE" id="PS01031">
    <property type="entry name" value="SHSP"/>
    <property type="match status" value="1"/>
</dbReference>
<organism evidence="4 5">
    <name type="scientific">Vibrio japonicus</name>
    <dbReference type="NCBI Taxonomy" id="1824638"/>
    <lineage>
        <taxon>Bacteria</taxon>
        <taxon>Pseudomonadati</taxon>
        <taxon>Pseudomonadota</taxon>
        <taxon>Gammaproteobacteria</taxon>
        <taxon>Vibrionales</taxon>
        <taxon>Vibrionaceae</taxon>
        <taxon>Vibrio</taxon>
    </lineage>
</organism>
<dbReference type="Pfam" id="PF00011">
    <property type="entry name" value="HSP20"/>
    <property type="match status" value="1"/>
</dbReference>
<evidence type="ECO:0000256" key="1">
    <source>
        <dbReference type="PROSITE-ProRule" id="PRU00285"/>
    </source>
</evidence>
<evidence type="ECO:0000259" key="3">
    <source>
        <dbReference type="PROSITE" id="PS01031"/>
    </source>
</evidence>
<dbReference type="InterPro" id="IPR008978">
    <property type="entry name" value="HSP20-like_chaperone"/>
</dbReference>
<evidence type="ECO:0000313" key="4">
    <source>
        <dbReference type="EMBL" id="UUM33045.1"/>
    </source>
</evidence>
<reference evidence="4" key="1">
    <citation type="submission" date="2022-07" db="EMBL/GenBank/DDBJ databases">
        <title>Complete genome of Vibrio japonicus strain JCM 31412T and phylogenomic assessment of the Nereis clade of the genus Vibrio.</title>
        <authorList>
            <person name="Shlafstein M.D."/>
            <person name="Emsley S.A."/>
            <person name="Ushijima B."/>
            <person name="Videau P."/>
            <person name="Saw J.H."/>
        </authorList>
    </citation>
    <scope>NUCLEOTIDE SEQUENCE</scope>
    <source>
        <strain evidence="4">JCM 31412</strain>
    </source>
</reference>
<evidence type="ECO:0000256" key="2">
    <source>
        <dbReference type="RuleBase" id="RU003616"/>
    </source>
</evidence>
<dbReference type="PANTHER" id="PTHR11527">
    <property type="entry name" value="HEAT-SHOCK PROTEIN 20 FAMILY MEMBER"/>
    <property type="match status" value="1"/>
</dbReference>
<dbReference type="SUPFAM" id="SSF49764">
    <property type="entry name" value="HSP20-like chaperones"/>
    <property type="match status" value="1"/>
</dbReference>
<comment type="similarity">
    <text evidence="1 2">Belongs to the small heat shock protein (HSP20) family.</text>
</comment>
<accession>A0ABY5LQ33</accession>